<comment type="caution">
    <text evidence="2">The sequence shown here is derived from an EMBL/GenBank/DDBJ whole genome shotgun (WGS) entry which is preliminary data.</text>
</comment>
<gene>
    <name evidence="2" type="ORF">CGZ75_20205</name>
</gene>
<proteinExistence type="predicted"/>
<sequence>MKKSLKNTAASLLVLSMAVSGGTAAFALEGQPAPAPGQVAITAAPSDASSLQKINKDFIKLLASGKLAQSIAYLNNNLSKVDRWTASMMVLRLENAQNAALKKLSLRFDEKMQKSIGNAWKKAGFVGAPLDDLWSKGGSGTYTTLLKQVKDEATRKLLSDTRDQGYVLDTEEGWFSLVPNYPMYEKWKSHVSSDIKSYIDIMSLETRIPVWRDNSVVISWADLLQRNLDQEKFLLSYKGSNRYKQVKAHYDSSRLGVFYGDNNTMLFDYDTNGIQPDALEAYKKAIAAGDTKTSPLLMKLSNFLKVVERNDGKLTDEVSQWRKKQVPTG</sequence>
<dbReference type="AlphaFoldDB" id="A0A229NTZ8"/>
<evidence type="ECO:0000313" key="2">
    <source>
        <dbReference type="EMBL" id="OXM13387.1"/>
    </source>
</evidence>
<name>A0A229NTZ8_9BACL</name>
<accession>A0A229NTZ8</accession>
<feature type="chain" id="PRO_5012917865" evidence="1">
    <location>
        <begin position="28"/>
        <end position="329"/>
    </location>
</feature>
<protein>
    <submittedName>
        <fullName evidence="2">Uncharacterized protein</fullName>
    </submittedName>
</protein>
<organism evidence="2 3">
    <name type="scientific">Paenibacillus herberti</name>
    <dbReference type="NCBI Taxonomy" id="1619309"/>
    <lineage>
        <taxon>Bacteria</taxon>
        <taxon>Bacillati</taxon>
        <taxon>Bacillota</taxon>
        <taxon>Bacilli</taxon>
        <taxon>Bacillales</taxon>
        <taxon>Paenibacillaceae</taxon>
        <taxon>Paenibacillus</taxon>
    </lineage>
</organism>
<keyword evidence="3" id="KW-1185">Reference proteome</keyword>
<keyword evidence="1" id="KW-0732">Signal</keyword>
<dbReference type="EMBL" id="NMUQ01000003">
    <property type="protein sequence ID" value="OXM13387.1"/>
    <property type="molecule type" value="Genomic_DNA"/>
</dbReference>
<dbReference type="RefSeq" id="WP_089526093.1">
    <property type="nucleotide sequence ID" value="NZ_NMUQ01000003.1"/>
</dbReference>
<reference evidence="2 3" key="1">
    <citation type="submission" date="2017-07" db="EMBL/GenBank/DDBJ databases">
        <title>Paenibacillus herberti R33 genome sequencing and assembly.</title>
        <authorList>
            <person name="Su W."/>
        </authorList>
    </citation>
    <scope>NUCLEOTIDE SEQUENCE [LARGE SCALE GENOMIC DNA]</scope>
    <source>
        <strain evidence="2 3">R33</strain>
    </source>
</reference>
<dbReference type="Proteomes" id="UP000215145">
    <property type="component" value="Unassembled WGS sequence"/>
</dbReference>
<feature type="signal peptide" evidence="1">
    <location>
        <begin position="1"/>
        <end position="27"/>
    </location>
</feature>
<evidence type="ECO:0000256" key="1">
    <source>
        <dbReference type="SAM" id="SignalP"/>
    </source>
</evidence>
<dbReference type="OrthoDB" id="1707591at2"/>
<evidence type="ECO:0000313" key="3">
    <source>
        <dbReference type="Proteomes" id="UP000215145"/>
    </source>
</evidence>